<keyword evidence="8" id="KW-1133">Transmembrane helix</keyword>
<dbReference type="PANTHER" id="PTHR46300:SF2">
    <property type="entry name" value="CYTOCHROME P450 MONOOXYGENASE ALNH-RELATED"/>
    <property type="match status" value="1"/>
</dbReference>
<dbReference type="GO" id="GO:0016705">
    <property type="term" value="F:oxidoreductase activity, acting on paired donors, with incorporation or reduction of molecular oxygen"/>
    <property type="evidence" value="ECO:0007669"/>
    <property type="project" value="InterPro"/>
</dbReference>
<keyword evidence="12" id="KW-0472">Membrane</keyword>
<evidence type="ECO:0000256" key="11">
    <source>
        <dbReference type="ARBA" id="ARBA00023033"/>
    </source>
</evidence>
<dbReference type="Pfam" id="PF00067">
    <property type="entry name" value="p450"/>
    <property type="match status" value="1"/>
</dbReference>
<evidence type="ECO:0000256" key="6">
    <source>
        <dbReference type="ARBA" id="ARBA00022692"/>
    </source>
</evidence>
<evidence type="ECO:0000256" key="13">
    <source>
        <dbReference type="ARBA" id="ARBA00023180"/>
    </source>
</evidence>
<protein>
    <recommendedName>
        <fullName evidence="19">Cytochrome P450</fullName>
    </recommendedName>
</protein>
<dbReference type="InterPro" id="IPR002401">
    <property type="entry name" value="Cyt_P450_E_grp-I"/>
</dbReference>
<dbReference type="GO" id="GO:0020037">
    <property type="term" value="F:heme binding"/>
    <property type="evidence" value="ECO:0007669"/>
    <property type="project" value="InterPro"/>
</dbReference>
<reference evidence="17 18" key="1">
    <citation type="journal article" date="2020" name="ISME J.">
        <title>Uncovering the hidden diversity of litter-decomposition mechanisms in mushroom-forming fungi.</title>
        <authorList>
            <person name="Floudas D."/>
            <person name="Bentzer J."/>
            <person name="Ahren D."/>
            <person name="Johansson T."/>
            <person name="Persson P."/>
            <person name="Tunlid A."/>
        </authorList>
    </citation>
    <scope>NUCLEOTIDE SEQUENCE [LARGE SCALE GENOMIC DNA]</scope>
    <source>
        <strain evidence="17 18">CBS 406.79</strain>
    </source>
</reference>
<feature type="signal peptide" evidence="16">
    <location>
        <begin position="1"/>
        <end position="22"/>
    </location>
</feature>
<keyword evidence="7 14" id="KW-0479">Metal-binding</keyword>
<dbReference type="PRINTS" id="PR00463">
    <property type="entry name" value="EP450I"/>
</dbReference>
<evidence type="ECO:0000256" key="2">
    <source>
        <dbReference type="ARBA" id="ARBA00004167"/>
    </source>
</evidence>
<evidence type="ECO:0000256" key="16">
    <source>
        <dbReference type="SAM" id="SignalP"/>
    </source>
</evidence>
<dbReference type="EMBL" id="JAACJN010000130">
    <property type="protein sequence ID" value="KAF5369132.1"/>
    <property type="molecule type" value="Genomic_DNA"/>
</dbReference>
<dbReference type="InterPro" id="IPR017972">
    <property type="entry name" value="Cyt_P450_CS"/>
</dbReference>
<organism evidence="17 18">
    <name type="scientific">Collybiopsis confluens</name>
    <dbReference type="NCBI Taxonomy" id="2823264"/>
    <lineage>
        <taxon>Eukaryota</taxon>
        <taxon>Fungi</taxon>
        <taxon>Dikarya</taxon>
        <taxon>Basidiomycota</taxon>
        <taxon>Agaricomycotina</taxon>
        <taxon>Agaricomycetes</taxon>
        <taxon>Agaricomycetidae</taxon>
        <taxon>Agaricales</taxon>
        <taxon>Marasmiineae</taxon>
        <taxon>Omphalotaceae</taxon>
        <taxon>Collybiopsis</taxon>
    </lineage>
</organism>
<feature type="chain" id="PRO_5034339210" description="Cytochrome P450" evidence="16">
    <location>
        <begin position="23"/>
        <end position="481"/>
    </location>
</feature>
<evidence type="ECO:0000256" key="5">
    <source>
        <dbReference type="ARBA" id="ARBA00022617"/>
    </source>
</evidence>
<evidence type="ECO:0000256" key="3">
    <source>
        <dbReference type="ARBA" id="ARBA00005179"/>
    </source>
</evidence>
<evidence type="ECO:0000256" key="10">
    <source>
        <dbReference type="ARBA" id="ARBA00023004"/>
    </source>
</evidence>
<evidence type="ECO:0000313" key="17">
    <source>
        <dbReference type="EMBL" id="KAF5369132.1"/>
    </source>
</evidence>
<keyword evidence="18" id="KW-1185">Reference proteome</keyword>
<comment type="caution">
    <text evidence="17">The sequence shown here is derived from an EMBL/GenBank/DDBJ whole genome shotgun (WGS) entry which is preliminary data.</text>
</comment>
<keyword evidence="11 15" id="KW-0503">Monooxygenase</keyword>
<dbReference type="Gene3D" id="1.10.630.10">
    <property type="entry name" value="Cytochrome P450"/>
    <property type="match status" value="1"/>
</dbReference>
<dbReference type="OrthoDB" id="1103324at2759"/>
<evidence type="ECO:0000256" key="7">
    <source>
        <dbReference type="ARBA" id="ARBA00022723"/>
    </source>
</evidence>
<evidence type="ECO:0000256" key="15">
    <source>
        <dbReference type="RuleBase" id="RU000461"/>
    </source>
</evidence>
<evidence type="ECO:0000256" key="14">
    <source>
        <dbReference type="PIRSR" id="PIRSR602401-1"/>
    </source>
</evidence>
<keyword evidence="9 15" id="KW-0560">Oxidoreductase</keyword>
<keyword evidence="6" id="KW-0812">Transmembrane</keyword>
<dbReference type="PROSITE" id="PS00086">
    <property type="entry name" value="CYTOCHROME_P450"/>
    <property type="match status" value="1"/>
</dbReference>
<dbReference type="GO" id="GO:0005506">
    <property type="term" value="F:iron ion binding"/>
    <property type="evidence" value="ECO:0007669"/>
    <property type="project" value="InterPro"/>
</dbReference>
<comment type="pathway">
    <text evidence="3">Secondary metabolite biosynthesis.</text>
</comment>
<feature type="binding site" description="axial binding residue" evidence="14">
    <location>
        <position position="417"/>
    </location>
    <ligand>
        <name>heme</name>
        <dbReference type="ChEBI" id="CHEBI:30413"/>
    </ligand>
    <ligandPart>
        <name>Fe</name>
        <dbReference type="ChEBI" id="CHEBI:18248"/>
    </ligandPart>
</feature>
<dbReference type="InterPro" id="IPR036396">
    <property type="entry name" value="Cyt_P450_sf"/>
</dbReference>
<keyword evidence="13" id="KW-0325">Glycoprotein</keyword>
<evidence type="ECO:0000256" key="9">
    <source>
        <dbReference type="ARBA" id="ARBA00023002"/>
    </source>
</evidence>
<comment type="subcellular location">
    <subcellularLocation>
        <location evidence="2">Membrane</location>
        <topology evidence="2">Single-pass membrane protein</topology>
    </subcellularLocation>
</comment>
<dbReference type="Proteomes" id="UP000518752">
    <property type="component" value="Unassembled WGS sequence"/>
</dbReference>
<dbReference type="PANTHER" id="PTHR46300">
    <property type="entry name" value="P450, PUTATIVE (EUROFUNG)-RELATED-RELATED"/>
    <property type="match status" value="1"/>
</dbReference>
<dbReference type="InterPro" id="IPR001128">
    <property type="entry name" value="Cyt_P450"/>
</dbReference>
<evidence type="ECO:0000256" key="8">
    <source>
        <dbReference type="ARBA" id="ARBA00022989"/>
    </source>
</evidence>
<keyword evidence="16" id="KW-0732">Signal</keyword>
<dbReference type="SUPFAM" id="SSF48264">
    <property type="entry name" value="Cytochrome P450"/>
    <property type="match status" value="1"/>
</dbReference>
<dbReference type="AlphaFoldDB" id="A0A8H5GQD4"/>
<gene>
    <name evidence="17" type="ORF">D9757_011081</name>
</gene>
<keyword evidence="10 14" id="KW-0408">Iron</keyword>
<evidence type="ECO:0000256" key="4">
    <source>
        <dbReference type="ARBA" id="ARBA00010617"/>
    </source>
</evidence>
<accession>A0A8H5GQD4</accession>
<comment type="cofactor">
    <cofactor evidence="1 14">
        <name>heme</name>
        <dbReference type="ChEBI" id="CHEBI:30413"/>
    </cofactor>
</comment>
<dbReference type="GO" id="GO:0016020">
    <property type="term" value="C:membrane"/>
    <property type="evidence" value="ECO:0007669"/>
    <property type="project" value="UniProtKB-SubCell"/>
</dbReference>
<comment type="similarity">
    <text evidence="4 15">Belongs to the cytochrome P450 family.</text>
</comment>
<evidence type="ECO:0000313" key="18">
    <source>
        <dbReference type="Proteomes" id="UP000518752"/>
    </source>
</evidence>
<dbReference type="InterPro" id="IPR050364">
    <property type="entry name" value="Cytochrome_P450_fung"/>
</dbReference>
<sequence length="481" mass="53947">MAANTLLAIALSGLLIVYKLYSTGQREKGLPPGPPTRPVFGNALDLPNEHVAIKFTDWAKEYGGIYSSPDLLLMTDTNVSILKLKIAHNTAIVISDMTVVKELMDMHAAETADRSQVYIGEIVTDGFHMALAPYASDVWKISKKALQSFLSPQAVDFYKHIQRATFSFTTSVVFGRRCPSYQSNDLHEFFESVRLWMKLASSETPPVDLFPILKYVPEKWASWKSLAKQIRTMQHKIYSRMLHQCEQLANDESEDFSSFIEQHLGGVCLEAGSETTSALVLLVLHCLVAFPKEQRRCQEEIDRVVGLGRSPVISDYANLPYIQAFVKEVHRFRPVAPLNMPHSTTTDIAGECCIIQARVNLEAIFELMVLNIILDSFYHPEEFLPGRYLESEYGTKPGANGQDFRHSLPFGSGKRLCPGMNLATTSASLHIMNLIWAFDFSTPIDPITGEPKAVNLGLESYNPYEQHLYDEDIEKSNSDSP</sequence>
<dbReference type="GO" id="GO:0004497">
    <property type="term" value="F:monooxygenase activity"/>
    <property type="evidence" value="ECO:0007669"/>
    <property type="project" value="UniProtKB-KW"/>
</dbReference>
<keyword evidence="5 14" id="KW-0349">Heme</keyword>
<dbReference type="PRINTS" id="PR00385">
    <property type="entry name" value="P450"/>
</dbReference>
<evidence type="ECO:0008006" key="19">
    <source>
        <dbReference type="Google" id="ProtNLM"/>
    </source>
</evidence>
<name>A0A8H5GQD4_9AGAR</name>
<evidence type="ECO:0000256" key="12">
    <source>
        <dbReference type="ARBA" id="ARBA00023136"/>
    </source>
</evidence>
<evidence type="ECO:0000256" key="1">
    <source>
        <dbReference type="ARBA" id="ARBA00001971"/>
    </source>
</evidence>
<proteinExistence type="inferred from homology"/>